<dbReference type="Pfam" id="PF00041">
    <property type="entry name" value="fn3"/>
    <property type="match status" value="1"/>
</dbReference>
<dbReference type="Pfam" id="PF07714">
    <property type="entry name" value="PK_Tyr_Ser-Thr"/>
    <property type="match status" value="1"/>
</dbReference>
<feature type="domain" description="WSC" evidence="11">
    <location>
        <begin position="18"/>
        <end position="106"/>
    </location>
</feature>
<dbReference type="GO" id="GO:0005886">
    <property type="term" value="C:plasma membrane"/>
    <property type="evidence" value="ECO:0007669"/>
    <property type="project" value="TreeGrafter"/>
</dbReference>
<dbReference type="InterPro" id="IPR002889">
    <property type="entry name" value="WSC_carb-bd"/>
</dbReference>
<dbReference type="InterPro" id="IPR013783">
    <property type="entry name" value="Ig-like_fold"/>
</dbReference>
<dbReference type="SMART" id="SM00220">
    <property type="entry name" value="S_TKc"/>
    <property type="match status" value="1"/>
</dbReference>
<dbReference type="SUPFAM" id="SSF56112">
    <property type="entry name" value="Protein kinase-like (PK-like)"/>
    <property type="match status" value="1"/>
</dbReference>
<evidence type="ECO:0000256" key="5">
    <source>
        <dbReference type="ARBA" id="ARBA00023136"/>
    </source>
</evidence>
<dbReference type="InterPro" id="IPR036116">
    <property type="entry name" value="FN3_sf"/>
</dbReference>
<keyword evidence="4 7" id="KW-1133">Transmembrane helix</keyword>
<keyword evidence="2 7" id="KW-0812">Transmembrane</keyword>
<dbReference type="SUPFAM" id="SSF49265">
    <property type="entry name" value="Fibronectin type III"/>
    <property type="match status" value="1"/>
</dbReference>
<dbReference type="CDD" id="cd00192">
    <property type="entry name" value="PTKc"/>
    <property type="match status" value="1"/>
</dbReference>
<dbReference type="AlphaFoldDB" id="A0A8K0C3A1"/>
<dbReference type="Gene3D" id="3.30.200.20">
    <property type="entry name" value="Phosphorylase Kinase, domain 1"/>
    <property type="match status" value="1"/>
</dbReference>
<dbReference type="InterPro" id="IPR003961">
    <property type="entry name" value="FN3_dom"/>
</dbReference>
<dbReference type="PANTHER" id="PTHR24416:SF604">
    <property type="entry name" value="RECEPTOR PROTEIN-TYROSINE KINASE"/>
    <property type="match status" value="1"/>
</dbReference>
<evidence type="ECO:0000313" key="13">
    <source>
        <dbReference type="Proteomes" id="UP000801492"/>
    </source>
</evidence>
<dbReference type="PROSITE" id="PS50853">
    <property type="entry name" value="FN3"/>
    <property type="match status" value="1"/>
</dbReference>
<evidence type="ECO:0000256" key="2">
    <source>
        <dbReference type="ARBA" id="ARBA00022692"/>
    </source>
</evidence>
<name>A0A8K0C3A1_IGNLU</name>
<dbReference type="PANTHER" id="PTHR24416">
    <property type="entry name" value="TYROSINE-PROTEIN KINASE RECEPTOR"/>
    <property type="match status" value="1"/>
</dbReference>
<dbReference type="GO" id="GO:0043235">
    <property type="term" value="C:receptor complex"/>
    <property type="evidence" value="ECO:0007669"/>
    <property type="project" value="TreeGrafter"/>
</dbReference>
<dbReference type="GO" id="GO:0045664">
    <property type="term" value="P:regulation of neuron differentiation"/>
    <property type="evidence" value="ECO:0007669"/>
    <property type="project" value="TreeGrafter"/>
</dbReference>
<comment type="caution">
    <text evidence="12">The sequence shown here is derived from an EMBL/GenBank/DDBJ whole genome shotgun (WGS) entry which is preliminary data.</text>
</comment>
<dbReference type="Gene3D" id="2.60.40.10">
    <property type="entry name" value="Immunoglobulins"/>
    <property type="match status" value="1"/>
</dbReference>
<protein>
    <recommendedName>
        <fullName evidence="14">Tyrosine-protein kinase Wsck</fullName>
    </recommendedName>
</protein>
<dbReference type="Proteomes" id="UP000801492">
    <property type="component" value="Unassembled WGS sequence"/>
</dbReference>
<sequence>MVLLIIFMIFGAANALVDDGYLGCYEDRPDAHLFKNSVSSTVNECKGICQRNFYRYALIRTKNNCWCTNFLGNVLSSTRSCAHVCDDCPSKENLSDVYATGVVLPGPPQDLKISNITNTSVFVSWREPESYVEIIAYEISAKVIHTFSRLSTSDFRFRFSNNTFSTQLNFLPCTKYNVSVLAISSHGKGNAVYQIIETLVGIPDYVPSTPTILKRSGKKMIVQLQSVMNNNGPTSAYQIAVVNEDMSQVLQTENLKSYSEAMDEGFAYYVTAEIPPQDIKRNFTIGDGRLYGGFVNAPLEPYAQYQVLLGIVSRHNNVSRIVWSNSTETHGEAAVNILPLPEPNEETPGLIIGLSVAIGLLSCLLIAGIIGFFILTRRVSNHRRRLTDNQELTMQGPIIEIENTGYVPEEEITPTNHYKNLKQQLWNIPQNLIKIEPTNSLGIGKFGRVNSGTLRKDKNFIPIAVYTISDKKLGVENKKAMLKELDILLRSKKHDNIQSLIGTCESPDTLFVILEYASMNLKDLLLGSRDALPGRFSNMQESQALDISVGVAKGMKHLESLQIVHKQLCARNILITNGFVPKISGYGLAQYCNRNMVPDYTRWTAAEVFRTQHYVSKCDVWSFAILLWEICVLGGTPYASVPNNEIPERVMRGLRLIQLRYISDDLYQLMLNCWQLDLDERPTFKDLVDALNVIIEDKLNVHLNFNLYPEFQYEQFYPDMELAARTVY</sequence>
<dbReference type="InterPro" id="IPR011009">
    <property type="entry name" value="Kinase-like_dom_sf"/>
</dbReference>
<dbReference type="InterPro" id="IPR050122">
    <property type="entry name" value="RTK"/>
</dbReference>
<dbReference type="InterPro" id="IPR057598">
    <property type="entry name" value="Fn3_PTPRU"/>
</dbReference>
<dbReference type="CDD" id="cd00063">
    <property type="entry name" value="FN3"/>
    <property type="match status" value="1"/>
</dbReference>
<accession>A0A8K0C3A1</accession>
<evidence type="ECO:0000313" key="12">
    <source>
        <dbReference type="EMBL" id="KAF2878975.1"/>
    </source>
</evidence>
<feature type="signal peptide" evidence="8">
    <location>
        <begin position="1"/>
        <end position="15"/>
    </location>
</feature>
<dbReference type="PROSITE" id="PS50011">
    <property type="entry name" value="PROTEIN_KINASE_DOM"/>
    <property type="match status" value="1"/>
</dbReference>
<proteinExistence type="predicted"/>
<comment type="subcellular location">
    <subcellularLocation>
        <location evidence="1">Membrane</location>
        <topology evidence="1">Single-pass type I membrane protein</topology>
    </subcellularLocation>
</comment>
<reference evidence="12" key="1">
    <citation type="submission" date="2019-08" db="EMBL/GenBank/DDBJ databases">
        <title>The genome of the North American firefly Photinus pyralis.</title>
        <authorList>
            <consortium name="Photinus pyralis genome working group"/>
            <person name="Fallon T.R."/>
            <person name="Sander Lower S.E."/>
            <person name="Weng J.-K."/>
        </authorList>
    </citation>
    <scope>NUCLEOTIDE SEQUENCE</scope>
    <source>
        <strain evidence="12">TRF0915ILg1</strain>
        <tissue evidence="12">Whole body</tissue>
    </source>
</reference>
<dbReference type="GO" id="GO:0005524">
    <property type="term" value="F:ATP binding"/>
    <property type="evidence" value="ECO:0007669"/>
    <property type="project" value="InterPro"/>
</dbReference>
<feature type="transmembrane region" description="Helical" evidence="7">
    <location>
        <begin position="350"/>
        <end position="375"/>
    </location>
</feature>
<keyword evidence="3 8" id="KW-0732">Signal</keyword>
<dbReference type="GO" id="GO:0007169">
    <property type="term" value="P:cell surface receptor protein tyrosine kinase signaling pathway"/>
    <property type="evidence" value="ECO:0007669"/>
    <property type="project" value="TreeGrafter"/>
</dbReference>
<evidence type="ECO:0000259" key="11">
    <source>
        <dbReference type="PROSITE" id="PS51212"/>
    </source>
</evidence>
<keyword evidence="5 7" id="KW-0472">Membrane</keyword>
<dbReference type="Gene3D" id="1.10.510.10">
    <property type="entry name" value="Transferase(Phosphotransferase) domain 1"/>
    <property type="match status" value="1"/>
</dbReference>
<dbReference type="GO" id="GO:0004714">
    <property type="term" value="F:transmembrane receptor protein tyrosine kinase activity"/>
    <property type="evidence" value="ECO:0007669"/>
    <property type="project" value="TreeGrafter"/>
</dbReference>
<evidence type="ECO:0000256" key="3">
    <source>
        <dbReference type="ARBA" id="ARBA00022729"/>
    </source>
</evidence>
<keyword evidence="6" id="KW-0325">Glycoprotein</keyword>
<evidence type="ECO:0000259" key="10">
    <source>
        <dbReference type="PROSITE" id="PS50853"/>
    </source>
</evidence>
<dbReference type="Pfam" id="PF23144">
    <property type="entry name" value="Fn3_PTPRU"/>
    <property type="match status" value="1"/>
</dbReference>
<evidence type="ECO:0000259" key="9">
    <source>
        <dbReference type="PROSITE" id="PS50011"/>
    </source>
</evidence>
<keyword evidence="13" id="KW-1185">Reference proteome</keyword>
<evidence type="ECO:0000256" key="8">
    <source>
        <dbReference type="SAM" id="SignalP"/>
    </source>
</evidence>
<dbReference type="PROSITE" id="PS51212">
    <property type="entry name" value="WSC"/>
    <property type="match status" value="1"/>
</dbReference>
<feature type="domain" description="Fibronectin type-III" evidence="10">
    <location>
        <begin position="107"/>
        <end position="203"/>
    </location>
</feature>
<dbReference type="InterPro" id="IPR000719">
    <property type="entry name" value="Prot_kinase_dom"/>
</dbReference>
<evidence type="ECO:0000256" key="4">
    <source>
        <dbReference type="ARBA" id="ARBA00022989"/>
    </source>
</evidence>
<dbReference type="EMBL" id="VTPC01091249">
    <property type="protein sequence ID" value="KAF2878975.1"/>
    <property type="molecule type" value="Genomic_DNA"/>
</dbReference>
<dbReference type="Pfam" id="PF01822">
    <property type="entry name" value="WSC"/>
    <property type="match status" value="1"/>
</dbReference>
<dbReference type="PRINTS" id="PR00109">
    <property type="entry name" value="TYRKINASE"/>
</dbReference>
<dbReference type="SMART" id="SM00060">
    <property type="entry name" value="FN3"/>
    <property type="match status" value="1"/>
</dbReference>
<dbReference type="InterPro" id="IPR001245">
    <property type="entry name" value="Ser-Thr/Tyr_kinase_cat_dom"/>
</dbReference>
<evidence type="ECO:0000256" key="1">
    <source>
        <dbReference type="ARBA" id="ARBA00004479"/>
    </source>
</evidence>
<feature type="chain" id="PRO_5035479816" description="Tyrosine-protein kinase Wsck" evidence="8">
    <location>
        <begin position="16"/>
        <end position="728"/>
    </location>
</feature>
<organism evidence="12 13">
    <name type="scientific">Ignelater luminosus</name>
    <name type="common">Cucubano</name>
    <name type="synonym">Pyrophorus luminosus</name>
    <dbReference type="NCBI Taxonomy" id="2038154"/>
    <lineage>
        <taxon>Eukaryota</taxon>
        <taxon>Metazoa</taxon>
        <taxon>Ecdysozoa</taxon>
        <taxon>Arthropoda</taxon>
        <taxon>Hexapoda</taxon>
        <taxon>Insecta</taxon>
        <taxon>Pterygota</taxon>
        <taxon>Neoptera</taxon>
        <taxon>Endopterygota</taxon>
        <taxon>Coleoptera</taxon>
        <taxon>Polyphaga</taxon>
        <taxon>Elateriformia</taxon>
        <taxon>Elateroidea</taxon>
        <taxon>Elateridae</taxon>
        <taxon>Agrypninae</taxon>
        <taxon>Pyrophorini</taxon>
        <taxon>Ignelater</taxon>
    </lineage>
</organism>
<dbReference type="OrthoDB" id="9943809at2759"/>
<feature type="domain" description="Protein kinase" evidence="9">
    <location>
        <begin position="435"/>
        <end position="695"/>
    </location>
</feature>
<evidence type="ECO:0008006" key="14">
    <source>
        <dbReference type="Google" id="ProtNLM"/>
    </source>
</evidence>
<evidence type="ECO:0000256" key="7">
    <source>
        <dbReference type="SAM" id="Phobius"/>
    </source>
</evidence>
<evidence type="ECO:0000256" key="6">
    <source>
        <dbReference type="ARBA" id="ARBA00023180"/>
    </source>
</evidence>
<gene>
    <name evidence="12" type="ORF">ILUMI_27185</name>
</gene>